<name>A0AAP0NPX5_9MAGN</name>
<comment type="caution">
    <text evidence="1">The sequence shown here is derived from an EMBL/GenBank/DDBJ whole genome shotgun (WGS) entry which is preliminary data.</text>
</comment>
<gene>
    <name evidence="1" type="ORF">Scep_019550</name>
</gene>
<organism evidence="1 2">
    <name type="scientific">Stephania cephalantha</name>
    <dbReference type="NCBI Taxonomy" id="152367"/>
    <lineage>
        <taxon>Eukaryota</taxon>
        <taxon>Viridiplantae</taxon>
        <taxon>Streptophyta</taxon>
        <taxon>Embryophyta</taxon>
        <taxon>Tracheophyta</taxon>
        <taxon>Spermatophyta</taxon>
        <taxon>Magnoliopsida</taxon>
        <taxon>Ranunculales</taxon>
        <taxon>Menispermaceae</taxon>
        <taxon>Menispermoideae</taxon>
        <taxon>Cissampelideae</taxon>
        <taxon>Stephania</taxon>
    </lineage>
</organism>
<accession>A0AAP0NPX5</accession>
<proteinExistence type="predicted"/>
<dbReference type="PANTHER" id="PTHR33499:SF40">
    <property type="entry name" value="TRANSPOSASE-ASSOCIATED DOMAIN-CONTAINING PROTEIN"/>
    <property type="match status" value="1"/>
</dbReference>
<sequence length="269" mass="31265">MRNSMLKARHPIETSTDSYMPSIPKVVNVKMVGDLRVTKKLVITGDVIKGDERLRIAQFFITLSKEDNFESDIEAITLPKSGKKGSYWNHLQGDPTFQEPRKLSSKLTYKVKFYNNGPVREYRKYWSRHLGIIMPDNTMCLIRVQLLQNVSEVDKNSHNEIVNTIEYEPTLTNFQVVEKCFGPQTHNNGFSYGGGMKRKHFKEPRSTYVKELEPRLREKRMKKIASFEDGLIIWIRYPYNHLMVLLKSAKNDIHGVILAPGFVKRQDNE</sequence>
<dbReference type="AlphaFoldDB" id="A0AAP0NPX5"/>
<keyword evidence="2" id="KW-1185">Reference proteome</keyword>
<evidence type="ECO:0000313" key="1">
    <source>
        <dbReference type="EMBL" id="KAK9112031.1"/>
    </source>
</evidence>
<reference evidence="1 2" key="1">
    <citation type="submission" date="2024-01" db="EMBL/GenBank/DDBJ databases">
        <title>Genome assemblies of Stephania.</title>
        <authorList>
            <person name="Yang L."/>
        </authorList>
    </citation>
    <scope>NUCLEOTIDE SEQUENCE [LARGE SCALE GENOMIC DNA]</scope>
    <source>
        <strain evidence="1">JXDWG</strain>
        <tissue evidence="1">Leaf</tissue>
    </source>
</reference>
<protein>
    <submittedName>
        <fullName evidence="1">Uncharacterized protein</fullName>
    </submittedName>
</protein>
<dbReference type="Proteomes" id="UP001419268">
    <property type="component" value="Unassembled WGS sequence"/>
</dbReference>
<dbReference type="PANTHER" id="PTHR33499">
    <property type="entry name" value="OS12G0282400 PROTEIN-RELATED"/>
    <property type="match status" value="1"/>
</dbReference>
<evidence type="ECO:0000313" key="2">
    <source>
        <dbReference type="Proteomes" id="UP001419268"/>
    </source>
</evidence>
<dbReference type="EMBL" id="JBBNAG010000008">
    <property type="protein sequence ID" value="KAK9112031.1"/>
    <property type="molecule type" value="Genomic_DNA"/>
</dbReference>